<keyword evidence="1" id="KW-0472">Membrane</keyword>
<protein>
    <submittedName>
        <fullName evidence="2">Uncharacterized protein</fullName>
    </submittedName>
</protein>
<name>R0MJZ6_NOSB1</name>
<sequence>MQKILLVMTFIYYQKNQLLIFLYIYLKFSFALMKYFIFCMALVHYSCTVFSTEMNNAISPEYSECLFVKKYTYLGSENTNNVCEFCKKYDFCTLINTIEYFQERLEFYEMKKYAHITFVKLLNILNELLKKSEKVADLSTYSYVFIFLSNSIYLIDTFLNVYEENLHNDYKFRLEAIKRVSTNFEHVNRLFVVVQNLLYEKEKSSKFNFIRRGISCLKENNDVMLKIFNRCKTSHTIDYKNNHLMIIKQLTELQVQLKKIKNSISVTNEF</sequence>
<dbReference type="AlphaFoldDB" id="R0MJZ6"/>
<keyword evidence="3" id="KW-1185">Reference proteome</keyword>
<keyword evidence="1" id="KW-1133">Transmembrane helix</keyword>
<dbReference type="EMBL" id="KB908932">
    <property type="protein sequence ID" value="EOB14555.1"/>
    <property type="molecule type" value="Genomic_DNA"/>
</dbReference>
<evidence type="ECO:0000313" key="3">
    <source>
        <dbReference type="Proteomes" id="UP000016927"/>
    </source>
</evidence>
<organism evidence="2 3">
    <name type="scientific">Nosema bombycis (strain CQ1 / CVCC 102059)</name>
    <name type="common">Microsporidian parasite</name>
    <name type="synonym">Pebrine of silkworm</name>
    <dbReference type="NCBI Taxonomy" id="578461"/>
    <lineage>
        <taxon>Eukaryota</taxon>
        <taxon>Fungi</taxon>
        <taxon>Fungi incertae sedis</taxon>
        <taxon>Microsporidia</taxon>
        <taxon>Nosematidae</taxon>
        <taxon>Nosema</taxon>
    </lineage>
</organism>
<gene>
    <name evidence="2" type="ORF">NBO_24g0001</name>
</gene>
<proteinExistence type="predicted"/>
<dbReference type="VEuPathDB" id="MicrosporidiaDB:NBO_24g0001"/>
<dbReference type="HOGENOM" id="CLU_1030938_0_0_1"/>
<reference evidence="2 3" key="1">
    <citation type="journal article" date="2013" name="BMC Genomics">
        <title>Comparative genomics of parasitic silkworm microsporidia reveal an association between genome expansion and host adaptation.</title>
        <authorList>
            <person name="Pan G."/>
            <person name="Xu J."/>
            <person name="Li T."/>
            <person name="Xia Q."/>
            <person name="Liu S.L."/>
            <person name="Zhang G."/>
            <person name="Li S."/>
            <person name="Li C."/>
            <person name="Liu H."/>
            <person name="Yang L."/>
            <person name="Liu T."/>
            <person name="Zhang X."/>
            <person name="Wu Z."/>
            <person name="Fan W."/>
            <person name="Dang X."/>
            <person name="Xiang H."/>
            <person name="Tao M."/>
            <person name="Li Y."/>
            <person name="Hu J."/>
            <person name="Li Z."/>
            <person name="Lin L."/>
            <person name="Luo J."/>
            <person name="Geng L."/>
            <person name="Wang L."/>
            <person name="Long M."/>
            <person name="Wan Y."/>
            <person name="He N."/>
            <person name="Zhang Z."/>
            <person name="Lu C."/>
            <person name="Keeling P.J."/>
            <person name="Wang J."/>
            <person name="Xiang Z."/>
            <person name="Zhou Z."/>
        </authorList>
    </citation>
    <scope>NUCLEOTIDE SEQUENCE [LARGE SCALE GENOMIC DNA]</scope>
    <source>
        <strain evidence="3">CQ1 / CVCC 102059</strain>
    </source>
</reference>
<accession>R0MJZ6</accession>
<feature type="transmembrane region" description="Helical" evidence="1">
    <location>
        <begin position="20"/>
        <end position="45"/>
    </location>
</feature>
<dbReference type="Proteomes" id="UP000016927">
    <property type="component" value="Unassembled WGS sequence"/>
</dbReference>
<evidence type="ECO:0000256" key="1">
    <source>
        <dbReference type="SAM" id="Phobius"/>
    </source>
</evidence>
<keyword evidence="1" id="KW-0812">Transmembrane</keyword>
<evidence type="ECO:0000313" key="2">
    <source>
        <dbReference type="EMBL" id="EOB14555.1"/>
    </source>
</evidence>